<protein>
    <submittedName>
        <fullName evidence="1">Uncharacterized protein</fullName>
    </submittedName>
</protein>
<comment type="caution">
    <text evidence="1">The sequence shown here is derived from an EMBL/GenBank/DDBJ whole genome shotgun (WGS) entry which is preliminary data.</text>
</comment>
<name>A0A8G1ZF48_9SPHN</name>
<gene>
    <name evidence="1" type="ORF">EWH12_17845</name>
</gene>
<evidence type="ECO:0000313" key="1">
    <source>
        <dbReference type="EMBL" id="RYM07998.1"/>
    </source>
</evidence>
<reference evidence="1 2" key="1">
    <citation type="submission" date="2019-02" db="EMBL/GenBank/DDBJ databases">
        <authorList>
            <person name="Feng G."/>
        </authorList>
    </citation>
    <scope>NUCLEOTIDE SEQUENCE [LARGE SCALE GENOMIC DNA]</scope>
    <source>
        <strain evidence="1 2">CCTCC AB 2011146</strain>
    </source>
</reference>
<sequence>MQHDLIGVRAEVCLRLAQQDIAWRTGDNRGGTIPCARRAGHQRQDDVAARTVRNPQHCRAHYGFVLRDAFPLPLVPCNGILGFFGLEADVRHAVAQNIKAVAA</sequence>
<accession>A0A8G1ZF48</accession>
<proteinExistence type="predicted"/>
<evidence type="ECO:0000313" key="2">
    <source>
        <dbReference type="Proteomes" id="UP000291572"/>
    </source>
</evidence>
<dbReference type="Proteomes" id="UP000291572">
    <property type="component" value="Unassembled WGS sequence"/>
</dbReference>
<dbReference type="EMBL" id="SEOO01000038">
    <property type="protein sequence ID" value="RYM07998.1"/>
    <property type="molecule type" value="Genomic_DNA"/>
</dbReference>
<dbReference type="AlphaFoldDB" id="A0A8G1ZF48"/>
<organism evidence="1 2">
    <name type="scientific">Sphingobium cupriresistens</name>
    <dbReference type="NCBI Taxonomy" id="1132417"/>
    <lineage>
        <taxon>Bacteria</taxon>
        <taxon>Pseudomonadati</taxon>
        <taxon>Pseudomonadota</taxon>
        <taxon>Alphaproteobacteria</taxon>
        <taxon>Sphingomonadales</taxon>
        <taxon>Sphingomonadaceae</taxon>
        <taxon>Sphingobium</taxon>
    </lineage>
</organism>